<feature type="compositionally biased region" description="Low complexity" evidence="11">
    <location>
        <begin position="542"/>
        <end position="566"/>
    </location>
</feature>
<keyword evidence="7" id="KW-0805">Transcription regulation</keyword>
<evidence type="ECO:0000259" key="13">
    <source>
        <dbReference type="PROSITE" id="PS50089"/>
    </source>
</evidence>
<dbReference type="InterPro" id="IPR001841">
    <property type="entry name" value="Znf_RING"/>
</dbReference>
<evidence type="ECO:0000256" key="9">
    <source>
        <dbReference type="ARBA" id="ARBA00023242"/>
    </source>
</evidence>
<keyword evidence="6" id="KW-0862">Zinc</keyword>
<feature type="region of interest" description="Disordered" evidence="11">
    <location>
        <begin position="211"/>
        <end position="242"/>
    </location>
</feature>
<feature type="domain" description="PHD-type" evidence="12">
    <location>
        <begin position="1048"/>
        <end position="1101"/>
    </location>
</feature>
<keyword evidence="15" id="KW-1185">Reference proteome</keyword>
<keyword evidence="3" id="KW-0479">Metal-binding</keyword>
<dbReference type="PROSITE" id="PS50089">
    <property type="entry name" value="ZF_RING_2"/>
    <property type="match status" value="1"/>
</dbReference>
<dbReference type="GO" id="GO:0000977">
    <property type="term" value="F:RNA polymerase II transcription regulatory region sequence-specific DNA binding"/>
    <property type="evidence" value="ECO:0007669"/>
    <property type="project" value="TreeGrafter"/>
</dbReference>
<feature type="compositionally biased region" description="Low complexity" evidence="11">
    <location>
        <begin position="294"/>
        <end position="309"/>
    </location>
</feature>
<dbReference type="GO" id="GO:0008270">
    <property type="term" value="F:zinc ion binding"/>
    <property type="evidence" value="ECO:0007669"/>
    <property type="project" value="UniProtKB-KW"/>
</dbReference>
<dbReference type="GO" id="GO:0005634">
    <property type="term" value="C:nucleus"/>
    <property type="evidence" value="ECO:0007669"/>
    <property type="project" value="UniProtKB-SubCell"/>
</dbReference>
<reference evidence="14 15" key="1">
    <citation type="submission" date="2016-08" db="EMBL/GenBank/DDBJ databases">
        <title>A Parts List for Fungal Cellulosomes Revealed by Comparative Genomics.</title>
        <authorList>
            <consortium name="DOE Joint Genome Institute"/>
            <person name="Haitjema C.H."/>
            <person name="Gilmore S.P."/>
            <person name="Henske J.K."/>
            <person name="Solomon K.V."/>
            <person name="De Groot R."/>
            <person name="Kuo A."/>
            <person name="Mondo S.J."/>
            <person name="Salamov A.A."/>
            <person name="Labutti K."/>
            <person name="Zhao Z."/>
            <person name="Chiniquy J."/>
            <person name="Barry K."/>
            <person name="Brewer H.M."/>
            <person name="Purvine S.O."/>
            <person name="Wright A.T."/>
            <person name="Boxma B."/>
            <person name="Van Alen T."/>
            <person name="Hackstein J.H."/>
            <person name="Baker S.E."/>
            <person name="Grigoriev I.V."/>
            <person name="O'Malley M.A."/>
        </authorList>
    </citation>
    <scope>NUCLEOTIDE SEQUENCE [LARGE SCALE GENOMIC DNA]</scope>
    <source>
        <strain evidence="14 15">G1</strain>
    </source>
</reference>
<keyword evidence="4" id="KW-0677">Repeat</keyword>
<evidence type="ECO:0000256" key="4">
    <source>
        <dbReference type="ARBA" id="ARBA00022737"/>
    </source>
</evidence>
<feature type="compositionally biased region" description="Polar residues" evidence="11">
    <location>
        <begin position="785"/>
        <end position="808"/>
    </location>
</feature>
<dbReference type="STRING" id="1754190.A0A1Y2B723"/>
<evidence type="ECO:0000256" key="10">
    <source>
        <dbReference type="PROSITE-ProRule" id="PRU00175"/>
    </source>
</evidence>
<feature type="compositionally biased region" description="Polar residues" evidence="11">
    <location>
        <begin position="662"/>
        <end position="681"/>
    </location>
</feature>
<feature type="compositionally biased region" description="Basic and acidic residues" evidence="11">
    <location>
        <begin position="682"/>
        <end position="713"/>
    </location>
</feature>
<comment type="caution">
    <text evidence="14">The sequence shown here is derived from an EMBL/GenBank/DDBJ whole genome shotgun (WGS) entry which is preliminary data.</text>
</comment>
<dbReference type="EMBL" id="MCOG01000173">
    <property type="protein sequence ID" value="ORY30641.1"/>
    <property type="molecule type" value="Genomic_DNA"/>
</dbReference>
<dbReference type="Proteomes" id="UP000193920">
    <property type="component" value="Unassembled WGS sequence"/>
</dbReference>
<feature type="compositionally biased region" description="Acidic residues" evidence="11">
    <location>
        <begin position="809"/>
        <end position="819"/>
    </location>
</feature>
<keyword evidence="9" id="KW-0539">Nucleus</keyword>
<evidence type="ECO:0000256" key="7">
    <source>
        <dbReference type="ARBA" id="ARBA00023015"/>
    </source>
</evidence>
<accession>A0A1Y2B723</accession>
<feature type="region of interest" description="Disordered" evidence="11">
    <location>
        <begin position="337"/>
        <end position="361"/>
    </location>
</feature>
<dbReference type="SUPFAM" id="SSF57850">
    <property type="entry name" value="RING/U-box"/>
    <property type="match status" value="1"/>
</dbReference>
<name>A0A1Y2B723_9FUNG</name>
<feature type="compositionally biased region" description="Polar residues" evidence="11">
    <location>
        <begin position="500"/>
        <end position="533"/>
    </location>
</feature>
<feature type="compositionally biased region" description="Polar residues" evidence="11">
    <location>
        <begin position="567"/>
        <end position="578"/>
    </location>
</feature>
<feature type="compositionally biased region" description="Low complexity" evidence="11">
    <location>
        <begin position="215"/>
        <end position="235"/>
    </location>
</feature>
<feature type="region of interest" description="Disordered" evidence="11">
    <location>
        <begin position="290"/>
        <end position="309"/>
    </location>
</feature>
<comment type="similarity">
    <text evidence="2">Belongs to the NFX1 family.</text>
</comment>
<feature type="compositionally biased region" description="Low complexity" evidence="11">
    <location>
        <begin position="714"/>
        <end position="732"/>
    </location>
</feature>
<evidence type="ECO:0000256" key="6">
    <source>
        <dbReference type="ARBA" id="ARBA00022833"/>
    </source>
</evidence>
<dbReference type="InterPro" id="IPR034078">
    <property type="entry name" value="NFX1_fam"/>
</dbReference>
<proteinExistence type="inferred from homology"/>
<keyword evidence="8" id="KW-0804">Transcription</keyword>
<feature type="compositionally biased region" description="Basic and acidic residues" evidence="11">
    <location>
        <begin position="351"/>
        <end position="361"/>
    </location>
</feature>
<evidence type="ECO:0000256" key="5">
    <source>
        <dbReference type="ARBA" id="ARBA00022771"/>
    </source>
</evidence>
<sequence>MLGNKEFKFKEIPEYYQPLKVQNDINYYKNNYPNEEVNFNNRPNDYSNHSHNIYNFEYPQSIGGSNNKDNSNTNSIIVNKKFYKSTSDSNLHSHVRDMRDYASCYNQNNNNDNSKSPNPYQHQINNTTNYKYMMTQYSDKHYFSLSQENNGYFYNNKNINNDNNFSYYSSQTQNNVILHSPVISSPINNYVGDLNEKNKFDMALINIKMERENNKSNSSSKSGNSINNNITKTTSVDTTPNVAVPPLTTKNISSESGISKESFNAFYKRMNRDFPNSYEIKNILNNDSQHAIENNSNNNNTTVSDNNSNIKKDVKSEKINDILTININNMKISTMEKVEEEKSAPQNNVDVNKKSNNNDEKMKKDKNIEKINVEHIPNQSFSSVIDFESITDLSLKNFGSPTPLSPQSPQSPLSPSSDEIFNSDSNVLRCLNAVGYKFPTSLAGYNHSFSYGSNASRISKIVNDFNNNNNNNSTIKDIKNENAGIEVSKEIQEIQENDKPCNSNETKIENISSNNEKTNYENISSNNEKTNYENMDNDKIDNNNNNNNSNNNNNNNNNDNNNKIINVENSQSSLNCDSNGLVIKNNGEKDKNQKIDNSISNKENLNINTEENTENLKDSPSSELPIIDTDDINSGDDDPRNTSVLELFLDSDSDASSDDKNQNTQNKNIILETNNIKSQNENGKEDKNQEVGKKEIEEKNRELQKQQDKENDSNKINSDNNSKDNNTNASINVNNKNEYQENDDNENKNAAIDVSNRPLKTFSEINGDTLKNSEYNTDDCDKVSDTATPESAQVQEKTSTKENSNLNQLDDDDIDEDDPTPNPIPVPSPNPFSALYKHKHLSNSVPLPEMNIESGLASNYYSHDHINEGEPHYEHENNLVDMNYDVSFISNLDNSFSKDNSYLIIEGANNNDMNKLNMKNPKMNDSYTHSLNKNPNMRNGHSKHNSGNSQIFVLSPLNGPQRLSVISNSSRESIHNDIYSHNITNSNQYIFKSNRNASPRIKATKYAQGYQKVYTNLEKVHFMKESFKYNQEEIDFRSKLTIELSEGNHQCIICYKNIHPKDSIWSCPYCYEVLHIGCVHQWYSENKSINGSWECPFCKYTLGDEPSEYYCYCHKMTNPKFNEYIVPHSCGNMCGRRRSDCSHPCKEKCHPGPCDPCLEIVGYKKCHCGRNTFQYYCGDKVREIKSCGEKCGRLLNCGVHYCEMPCHPGPCEYCAELTTESCMCGQEVRFLICGKKNTYVDAKGRMFTFKNFVPSLNLSFVSCGHPCKRIRKDCGHVCNRLCHPGPCVDYPCTAKCGKKRVCGHACERTCHKGSCEDEPCTAICGADKTCCLHQCKEVCHYGKPCSEDEPCTEKIMAMCECLGQTFEMMCGATRSNPNLLPYIELVCNCKKVVENTNKLNKNKSKN</sequence>
<evidence type="ECO:0000313" key="14">
    <source>
        <dbReference type="EMBL" id="ORY30641.1"/>
    </source>
</evidence>
<feature type="region of interest" description="Disordered" evidence="11">
    <location>
        <begin position="494"/>
        <end position="755"/>
    </location>
</feature>
<evidence type="ECO:0000256" key="8">
    <source>
        <dbReference type="ARBA" id="ARBA00023163"/>
    </source>
</evidence>
<evidence type="ECO:0008006" key="16">
    <source>
        <dbReference type="Google" id="ProtNLM"/>
    </source>
</evidence>
<feature type="region of interest" description="Disordered" evidence="11">
    <location>
        <begin position="769"/>
        <end position="826"/>
    </location>
</feature>
<dbReference type="InterPro" id="IPR019787">
    <property type="entry name" value="Znf_PHD-finger"/>
</dbReference>
<protein>
    <recommendedName>
        <fullName evidence="16">RING-type domain-containing protein</fullName>
    </recommendedName>
</protein>
<feature type="compositionally biased region" description="Low complexity" evidence="11">
    <location>
        <begin position="601"/>
        <end position="610"/>
    </location>
</feature>
<dbReference type="GO" id="GO:0000122">
    <property type="term" value="P:negative regulation of transcription by RNA polymerase II"/>
    <property type="evidence" value="ECO:0007669"/>
    <property type="project" value="TreeGrafter"/>
</dbReference>
<dbReference type="PANTHER" id="PTHR12360:SF12">
    <property type="entry name" value="TRANSCRIPTIONAL REPRESSOR NF-X1"/>
    <property type="match status" value="1"/>
</dbReference>
<feature type="region of interest" description="Disordered" evidence="11">
    <location>
        <begin position="398"/>
        <end position="419"/>
    </location>
</feature>
<keyword evidence="5 10" id="KW-0863">Zinc-finger</keyword>
<evidence type="ECO:0000256" key="11">
    <source>
        <dbReference type="SAM" id="MobiDB-lite"/>
    </source>
</evidence>
<evidence type="ECO:0000313" key="15">
    <source>
        <dbReference type="Proteomes" id="UP000193920"/>
    </source>
</evidence>
<dbReference type="SMART" id="SM00438">
    <property type="entry name" value="ZnF_NFX"/>
    <property type="match status" value="5"/>
</dbReference>
<dbReference type="OrthoDB" id="6512771at2759"/>
<evidence type="ECO:0000256" key="1">
    <source>
        <dbReference type="ARBA" id="ARBA00004123"/>
    </source>
</evidence>
<organism evidence="14 15">
    <name type="scientific">Neocallimastix californiae</name>
    <dbReference type="NCBI Taxonomy" id="1754190"/>
    <lineage>
        <taxon>Eukaryota</taxon>
        <taxon>Fungi</taxon>
        <taxon>Fungi incertae sedis</taxon>
        <taxon>Chytridiomycota</taxon>
        <taxon>Chytridiomycota incertae sedis</taxon>
        <taxon>Neocallimastigomycetes</taxon>
        <taxon>Neocallimastigales</taxon>
        <taxon>Neocallimastigaceae</taxon>
        <taxon>Neocallimastix</taxon>
    </lineage>
</organism>
<evidence type="ECO:0000259" key="12">
    <source>
        <dbReference type="PROSITE" id="PS50016"/>
    </source>
</evidence>
<gene>
    <name evidence="14" type="ORF">LY90DRAFT_705421</name>
</gene>
<feature type="domain" description="RING-type" evidence="13">
    <location>
        <begin position="1051"/>
        <end position="1099"/>
    </location>
</feature>
<dbReference type="CDD" id="cd06008">
    <property type="entry name" value="NF-X1-zinc-finger"/>
    <property type="match status" value="4"/>
</dbReference>
<dbReference type="GO" id="GO:0000981">
    <property type="term" value="F:DNA-binding transcription factor activity, RNA polymerase II-specific"/>
    <property type="evidence" value="ECO:0007669"/>
    <property type="project" value="TreeGrafter"/>
</dbReference>
<evidence type="ECO:0000256" key="3">
    <source>
        <dbReference type="ARBA" id="ARBA00022723"/>
    </source>
</evidence>
<comment type="subcellular location">
    <subcellularLocation>
        <location evidence="1">Nucleus</location>
    </subcellularLocation>
</comment>
<evidence type="ECO:0000256" key="2">
    <source>
        <dbReference type="ARBA" id="ARBA00007269"/>
    </source>
</evidence>
<dbReference type="PANTHER" id="PTHR12360">
    <property type="entry name" value="NUCLEAR TRANSCRIPTION FACTOR, X-BOX BINDING 1 NFX1"/>
    <property type="match status" value="1"/>
</dbReference>
<dbReference type="PROSITE" id="PS50016">
    <property type="entry name" value="ZF_PHD_2"/>
    <property type="match status" value="1"/>
</dbReference>
<dbReference type="InterPro" id="IPR000967">
    <property type="entry name" value="Znf_NFX1"/>
</dbReference>
<feature type="compositionally biased region" description="Low complexity" evidence="11">
    <location>
        <begin position="400"/>
        <end position="417"/>
    </location>
</feature>